<keyword evidence="1" id="KW-0732">Signal</keyword>
<dbReference type="PROSITE" id="PS50041">
    <property type="entry name" value="C_TYPE_LECTIN_2"/>
    <property type="match status" value="1"/>
</dbReference>
<keyword evidence="3" id="KW-0675">Receptor</keyword>
<feature type="chain" id="PRO_5025584227" evidence="1">
    <location>
        <begin position="27"/>
        <end position="225"/>
    </location>
</feature>
<dbReference type="InterPro" id="IPR016186">
    <property type="entry name" value="C-type_lectin-like/link_sf"/>
</dbReference>
<dbReference type="Proteomes" id="UP000440578">
    <property type="component" value="Unassembled WGS sequence"/>
</dbReference>
<dbReference type="InterPro" id="IPR003609">
    <property type="entry name" value="Pan_app"/>
</dbReference>
<dbReference type="InterPro" id="IPR016187">
    <property type="entry name" value="CTDL_fold"/>
</dbReference>
<organism evidence="3 4">
    <name type="scientific">Amphibalanus amphitrite</name>
    <name type="common">Striped barnacle</name>
    <name type="synonym">Balanus amphitrite</name>
    <dbReference type="NCBI Taxonomy" id="1232801"/>
    <lineage>
        <taxon>Eukaryota</taxon>
        <taxon>Metazoa</taxon>
        <taxon>Ecdysozoa</taxon>
        <taxon>Arthropoda</taxon>
        <taxon>Crustacea</taxon>
        <taxon>Multicrustacea</taxon>
        <taxon>Cirripedia</taxon>
        <taxon>Thoracica</taxon>
        <taxon>Thoracicalcarea</taxon>
        <taxon>Balanomorpha</taxon>
        <taxon>Balanoidea</taxon>
        <taxon>Balanidae</taxon>
        <taxon>Amphibalaninae</taxon>
        <taxon>Amphibalanus</taxon>
    </lineage>
</organism>
<evidence type="ECO:0000313" key="3">
    <source>
        <dbReference type="EMBL" id="KAF0310315.1"/>
    </source>
</evidence>
<dbReference type="SMART" id="SM00034">
    <property type="entry name" value="CLECT"/>
    <property type="match status" value="1"/>
</dbReference>
<protein>
    <submittedName>
        <fullName evidence="3">Killer cell lectin-like receptor subfamily B member 1A</fullName>
    </submittedName>
</protein>
<accession>A0A6A4WU09</accession>
<feature type="signal peptide" evidence="1">
    <location>
        <begin position="1"/>
        <end position="26"/>
    </location>
</feature>
<evidence type="ECO:0000259" key="2">
    <source>
        <dbReference type="PROSITE" id="PS50041"/>
    </source>
</evidence>
<sequence length="225" mass="24245">MTPRGGGRPALPLPLLLLALLTVSGAVPETELVRVLHPDAGGATDPATAPLLTVPADSSVQCAARCTRRDDCRAISYAPAGPGFGSGGLCTLRSCPAGWEGWRSSCYLISAAAVPRSQAVAECGGHGAGLASITSQEEHDFIRQLAQERSVVRIYLGLRHQPPYAGREYVWDDGSALNFTRWGDSEPFVSDPAYERGVYMQVLKDAWHTWTAQYSFNYACEYVVQ</sequence>
<evidence type="ECO:0000256" key="1">
    <source>
        <dbReference type="SAM" id="SignalP"/>
    </source>
</evidence>
<keyword evidence="3" id="KW-0430">Lectin</keyword>
<dbReference type="Pfam" id="PF00059">
    <property type="entry name" value="Lectin_C"/>
    <property type="match status" value="1"/>
</dbReference>
<name>A0A6A4WU09_AMPAM</name>
<dbReference type="CDD" id="cd00037">
    <property type="entry name" value="CLECT"/>
    <property type="match status" value="1"/>
</dbReference>
<gene>
    <name evidence="3" type="primary">Klrb1a</name>
    <name evidence="3" type="ORF">FJT64_018651</name>
</gene>
<dbReference type="GO" id="GO:0030246">
    <property type="term" value="F:carbohydrate binding"/>
    <property type="evidence" value="ECO:0007669"/>
    <property type="project" value="UniProtKB-KW"/>
</dbReference>
<dbReference type="SUPFAM" id="SSF56436">
    <property type="entry name" value="C-type lectin-like"/>
    <property type="match status" value="1"/>
</dbReference>
<evidence type="ECO:0000313" key="4">
    <source>
        <dbReference type="Proteomes" id="UP000440578"/>
    </source>
</evidence>
<feature type="domain" description="C-type lectin" evidence="2">
    <location>
        <begin position="102"/>
        <end position="221"/>
    </location>
</feature>
<dbReference type="Pfam" id="PF00024">
    <property type="entry name" value="PAN_1"/>
    <property type="match status" value="1"/>
</dbReference>
<dbReference type="InterPro" id="IPR001304">
    <property type="entry name" value="C-type_lectin-like"/>
</dbReference>
<keyword evidence="4" id="KW-1185">Reference proteome</keyword>
<dbReference type="InterPro" id="IPR050111">
    <property type="entry name" value="C-type_lectin/snaclec_domain"/>
</dbReference>
<reference evidence="3 4" key="1">
    <citation type="submission" date="2019-07" db="EMBL/GenBank/DDBJ databases">
        <title>Draft genome assembly of a fouling barnacle, Amphibalanus amphitrite (Darwin, 1854): The first reference genome for Thecostraca.</title>
        <authorList>
            <person name="Kim W."/>
        </authorList>
    </citation>
    <scope>NUCLEOTIDE SEQUENCE [LARGE SCALE GENOMIC DNA]</scope>
    <source>
        <strain evidence="3">SNU_AA5</strain>
        <tissue evidence="3">Soma without cirri and trophi</tissue>
    </source>
</reference>
<dbReference type="Gene3D" id="3.10.100.10">
    <property type="entry name" value="Mannose-Binding Protein A, subunit A"/>
    <property type="match status" value="1"/>
</dbReference>
<dbReference type="EMBL" id="VIIS01000319">
    <property type="protein sequence ID" value="KAF0310315.1"/>
    <property type="molecule type" value="Genomic_DNA"/>
</dbReference>
<comment type="caution">
    <text evidence="3">The sequence shown here is derived from an EMBL/GenBank/DDBJ whole genome shotgun (WGS) entry which is preliminary data.</text>
</comment>
<dbReference type="AlphaFoldDB" id="A0A6A4WU09"/>
<proteinExistence type="predicted"/>
<dbReference type="PANTHER" id="PTHR22803">
    <property type="entry name" value="MANNOSE, PHOSPHOLIPASE, LECTIN RECEPTOR RELATED"/>
    <property type="match status" value="1"/>
</dbReference>